<dbReference type="EMBL" id="JARBHB010000005">
    <property type="protein sequence ID" value="KAJ8883021.1"/>
    <property type="molecule type" value="Genomic_DNA"/>
</dbReference>
<proteinExistence type="predicted"/>
<reference evidence="2 3" key="1">
    <citation type="submission" date="2023-02" db="EMBL/GenBank/DDBJ databases">
        <title>LHISI_Scaffold_Assembly.</title>
        <authorList>
            <person name="Stuart O.P."/>
            <person name="Cleave R."/>
            <person name="Magrath M.J.L."/>
            <person name="Mikheyev A.S."/>
        </authorList>
    </citation>
    <scope>NUCLEOTIDE SEQUENCE [LARGE SCALE GENOMIC DNA]</scope>
    <source>
        <strain evidence="2">Daus_M_001</strain>
        <tissue evidence="2">Leg muscle</tissue>
    </source>
</reference>
<feature type="region of interest" description="Disordered" evidence="1">
    <location>
        <begin position="283"/>
        <end position="316"/>
    </location>
</feature>
<gene>
    <name evidence="2" type="ORF">PR048_014860</name>
</gene>
<dbReference type="Proteomes" id="UP001159363">
    <property type="component" value="Chromosome 4"/>
</dbReference>
<evidence type="ECO:0000313" key="2">
    <source>
        <dbReference type="EMBL" id="KAJ8883021.1"/>
    </source>
</evidence>
<organism evidence="2 3">
    <name type="scientific">Dryococelus australis</name>
    <dbReference type="NCBI Taxonomy" id="614101"/>
    <lineage>
        <taxon>Eukaryota</taxon>
        <taxon>Metazoa</taxon>
        <taxon>Ecdysozoa</taxon>
        <taxon>Arthropoda</taxon>
        <taxon>Hexapoda</taxon>
        <taxon>Insecta</taxon>
        <taxon>Pterygota</taxon>
        <taxon>Neoptera</taxon>
        <taxon>Polyneoptera</taxon>
        <taxon>Phasmatodea</taxon>
        <taxon>Verophasmatodea</taxon>
        <taxon>Anareolatae</taxon>
        <taxon>Phasmatidae</taxon>
        <taxon>Eurycanthinae</taxon>
        <taxon>Dryococelus</taxon>
    </lineage>
</organism>
<comment type="caution">
    <text evidence="2">The sequence shown here is derived from an EMBL/GenBank/DDBJ whole genome shotgun (WGS) entry which is preliminary data.</text>
</comment>
<name>A0ABQ9HFB8_9NEOP</name>
<accession>A0ABQ9HFB8</accession>
<sequence>MNCRPGRVQHPHCTQWIPSRHCARETDRNGCTEDDAAADHFSRKHSEEGGTVLDQRGLCGRDSSRLVTDECEVGGREGGKFPLHGCVQLVASYVVQAASGTYLAKQCSVRLPKRVRVHGQEARERYGRQTRMPSASSLLRARLTSLAGLAAADTCCNPFTVTSHVSEALLKFYFQDIPPPRKYFAALGVVTVALRTTEQRAAVIGYWHAAVIGYWHAAVIGYWNQLSGRSSAHRLTSSGQEVLCIVKLPLRTQLRTNVQFSECFNLGQRLTWDTAAWDSAMTSEGHVHQSAHPCPKRQHAGGPSGSEKHHRPTPNSRRFNVDITWCCESQHETLTLWQLSVWRARNKQNVQPTPTGSRVINRERRRSRSGGTWSVNAGGVVAFDIKWQKRSLRQISSAVFGASFSAGHMVAAQCLPLVPRRHRTSSYHSLPTTANVGKLGGCCLRPLSFLGLLPFLLPSNPVAALSTLRFIPISAKDLSINTYLFLLLPSLAWAFVECVKSYPGTSRVLASLTVLRHFLTATFSPCFQISERFVGASDCRDCVPNWRHFSLASGKQLATPGEIDDGRLQTLRDLNQQLPRLTSQGRHFIWRWFLLLTTVATPRLLRRRGGVVVTLLASHQGEPGSIPRIFARGNRAGRCSWSAGFHEDLSLPLPLRFGAALCSPHFTIIGSQDLDVKSRPDPFTHSWTFNWVMFHVDASAAWSVEWSGAGMKGLEKRKIPEKTTDQRRLLLAENKSSFGTRSVATGQHACTLYSISHLYAFTRPILESPVGKAHACAFESFIIGRQQAPLLSARYPVTAHFPAGWREAPA</sequence>
<evidence type="ECO:0000313" key="3">
    <source>
        <dbReference type="Proteomes" id="UP001159363"/>
    </source>
</evidence>
<evidence type="ECO:0000256" key="1">
    <source>
        <dbReference type="SAM" id="MobiDB-lite"/>
    </source>
</evidence>
<keyword evidence="3" id="KW-1185">Reference proteome</keyword>
<protein>
    <submittedName>
        <fullName evidence="2">Uncharacterized protein</fullName>
    </submittedName>
</protein>